<dbReference type="RefSeq" id="WP_183730039.1">
    <property type="nucleotide sequence ID" value="NZ_JACHID010000003.1"/>
</dbReference>
<evidence type="ECO:0000256" key="2">
    <source>
        <dbReference type="SAM" id="Phobius"/>
    </source>
</evidence>
<feature type="transmembrane region" description="Helical" evidence="2">
    <location>
        <begin position="127"/>
        <end position="145"/>
    </location>
</feature>
<protein>
    <submittedName>
        <fullName evidence="4">Cytoskeletal protein RodZ</fullName>
    </submittedName>
</protein>
<organism evidence="4 5">
    <name type="scientific">Desulfurispira natronophila</name>
    <dbReference type="NCBI Taxonomy" id="682562"/>
    <lineage>
        <taxon>Bacteria</taxon>
        <taxon>Pseudomonadati</taxon>
        <taxon>Chrysiogenota</taxon>
        <taxon>Chrysiogenia</taxon>
        <taxon>Chrysiogenales</taxon>
        <taxon>Chrysiogenaceae</taxon>
        <taxon>Desulfurispira</taxon>
    </lineage>
</organism>
<dbReference type="Proteomes" id="UP000528322">
    <property type="component" value="Unassembled WGS sequence"/>
</dbReference>
<feature type="region of interest" description="Disordered" evidence="1">
    <location>
        <begin position="1"/>
        <end position="20"/>
    </location>
</feature>
<feature type="compositionally biased region" description="Basic and acidic residues" evidence="1">
    <location>
        <begin position="177"/>
        <end position="213"/>
    </location>
</feature>
<dbReference type="EMBL" id="JACHID010000003">
    <property type="protein sequence ID" value="MBB5021407.1"/>
    <property type="molecule type" value="Genomic_DNA"/>
</dbReference>
<gene>
    <name evidence="4" type="ORF">HNR37_000716</name>
</gene>
<dbReference type="SUPFAM" id="SSF47413">
    <property type="entry name" value="lambda repressor-like DNA-binding domains"/>
    <property type="match status" value="1"/>
</dbReference>
<dbReference type="GO" id="GO:0003677">
    <property type="term" value="F:DNA binding"/>
    <property type="evidence" value="ECO:0007669"/>
    <property type="project" value="InterPro"/>
</dbReference>
<dbReference type="Pfam" id="PF13464">
    <property type="entry name" value="RodZ_C"/>
    <property type="match status" value="1"/>
</dbReference>
<evidence type="ECO:0000259" key="3">
    <source>
        <dbReference type="PROSITE" id="PS50943"/>
    </source>
</evidence>
<dbReference type="CDD" id="cd00093">
    <property type="entry name" value="HTH_XRE"/>
    <property type="match status" value="1"/>
</dbReference>
<proteinExistence type="predicted"/>
<name>A0A7W8DGH5_9BACT</name>
<evidence type="ECO:0000256" key="1">
    <source>
        <dbReference type="SAM" id="MobiDB-lite"/>
    </source>
</evidence>
<dbReference type="Gene3D" id="1.10.260.40">
    <property type="entry name" value="lambda repressor-like DNA-binding domains"/>
    <property type="match status" value="1"/>
</dbReference>
<evidence type="ECO:0000313" key="4">
    <source>
        <dbReference type="EMBL" id="MBB5021407.1"/>
    </source>
</evidence>
<comment type="caution">
    <text evidence="4">The sequence shown here is derived from an EMBL/GenBank/DDBJ whole genome shotgun (WGS) entry which is preliminary data.</text>
</comment>
<keyword evidence="5" id="KW-1185">Reference proteome</keyword>
<dbReference type="InterPro" id="IPR025194">
    <property type="entry name" value="RodZ-like_C"/>
</dbReference>
<dbReference type="InterPro" id="IPR001387">
    <property type="entry name" value="Cro/C1-type_HTH"/>
</dbReference>
<sequence>MNQEDTAQDMQEQRGSETLGSYLRGLRDERAISVEELADRTKIAVSQIVAIENDQHNFLPPKAFVLGFIKSMCNELRGDYEKSKSLLNEVMGEPEAAESHSENVIATDTKRENAGDIINRNNSLSPYIFGAAVLVVAIAVIYFYTSSRSEIELATDTDRSYDVVSEVQQELREQQQAEEAARLEEQRRQQEELQRQRAEDEAQRQAELERLEQEEQTQAPAVEELDLPDIPYAESFTTEIPISVRLDGTGEAWVKMVGSYGNAMETTILQEGTSLHIDSVGTVVVALGNAGDVEVFVRDELHGVVGSVGQVRRFLVEPISEDDYRITQISRDEYLAILRHQDEVQ</sequence>
<feature type="domain" description="HTH cro/C1-type" evidence="3">
    <location>
        <begin position="23"/>
        <end position="57"/>
    </location>
</feature>
<dbReference type="InterPro" id="IPR050400">
    <property type="entry name" value="Bact_Cytoskel_RodZ"/>
</dbReference>
<keyword evidence="2" id="KW-0812">Transmembrane</keyword>
<evidence type="ECO:0000313" key="5">
    <source>
        <dbReference type="Proteomes" id="UP000528322"/>
    </source>
</evidence>
<dbReference type="PANTHER" id="PTHR34475">
    <property type="match status" value="1"/>
</dbReference>
<reference evidence="4 5" key="1">
    <citation type="submission" date="2020-08" db="EMBL/GenBank/DDBJ databases">
        <title>Genomic Encyclopedia of Type Strains, Phase IV (KMG-IV): sequencing the most valuable type-strain genomes for metagenomic binning, comparative biology and taxonomic classification.</title>
        <authorList>
            <person name="Goeker M."/>
        </authorList>
    </citation>
    <scope>NUCLEOTIDE SEQUENCE [LARGE SCALE GENOMIC DNA]</scope>
    <source>
        <strain evidence="4 5">DSM 22071</strain>
    </source>
</reference>
<dbReference type="PANTHER" id="PTHR34475:SF1">
    <property type="entry name" value="CYTOSKELETON PROTEIN RODZ"/>
    <property type="match status" value="1"/>
</dbReference>
<keyword evidence="2" id="KW-0472">Membrane</keyword>
<feature type="region of interest" description="Disordered" evidence="1">
    <location>
        <begin position="177"/>
        <end position="228"/>
    </location>
</feature>
<accession>A0A7W8DGH5</accession>
<keyword evidence="2" id="KW-1133">Transmembrane helix</keyword>
<dbReference type="PROSITE" id="PS50943">
    <property type="entry name" value="HTH_CROC1"/>
    <property type="match status" value="1"/>
</dbReference>
<dbReference type="InterPro" id="IPR010982">
    <property type="entry name" value="Lambda_DNA-bd_dom_sf"/>
</dbReference>
<dbReference type="Pfam" id="PF13413">
    <property type="entry name" value="HTH_25"/>
    <property type="match status" value="1"/>
</dbReference>
<dbReference type="AlphaFoldDB" id="A0A7W8DGH5"/>
<feature type="compositionally biased region" description="Polar residues" evidence="1">
    <location>
        <begin position="1"/>
        <end position="10"/>
    </location>
</feature>